<protein>
    <recommendedName>
        <fullName evidence="1">DUF6532 domain-containing protein</fullName>
    </recommendedName>
</protein>
<organism evidence="2 3">
    <name type="scientific">Meripilus lineatus</name>
    <dbReference type="NCBI Taxonomy" id="2056292"/>
    <lineage>
        <taxon>Eukaryota</taxon>
        <taxon>Fungi</taxon>
        <taxon>Dikarya</taxon>
        <taxon>Basidiomycota</taxon>
        <taxon>Agaricomycotina</taxon>
        <taxon>Agaricomycetes</taxon>
        <taxon>Polyporales</taxon>
        <taxon>Meripilaceae</taxon>
        <taxon>Meripilus</taxon>
    </lineage>
</organism>
<accession>A0AAD5YFM0</accession>
<comment type="caution">
    <text evidence="2">The sequence shown here is derived from an EMBL/GenBank/DDBJ whole genome shotgun (WGS) entry which is preliminary data.</text>
</comment>
<evidence type="ECO:0000313" key="2">
    <source>
        <dbReference type="EMBL" id="KAJ3487511.1"/>
    </source>
</evidence>
<dbReference type="EMBL" id="JANAWD010000090">
    <property type="protein sequence ID" value="KAJ3487511.1"/>
    <property type="molecule type" value="Genomic_DNA"/>
</dbReference>
<feature type="domain" description="DUF6532" evidence="1">
    <location>
        <begin position="3"/>
        <end position="90"/>
    </location>
</feature>
<reference evidence="2" key="1">
    <citation type="submission" date="2022-07" db="EMBL/GenBank/DDBJ databases">
        <title>Genome Sequence of Physisporinus lineatus.</title>
        <authorList>
            <person name="Buettner E."/>
        </authorList>
    </citation>
    <scope>NUCLEOTIDE SEQUENCE</scope>
    <source>
        <strain evidence="2">VT162</strain>
    </source>
</reference>
<sequence>MQRGTLFENVIFGEVICKAFFRQHGQSMGIKYAAYFNEDGGIPLVTLALIATTVHCAINEWDAGVHRNVDFTEIEYGPLYRSYLSTLEDWRRFTSTCSETTKKLQQRILSNCRASAGATIQKVHGRGPVLDMAVFEANEPL</sequence>
<dbReference type="Pfam" id="PF20149">
    <property type="entry name" value="DUF6532"/>
    <property type="match status" value="1"/>
</dbReference>
<evidence type="ECO:0000259" key="1">
    <source>
        <dbReference type="Pfam" id="PF20149"/>
    </source>
</evidence>
<name>A0AAD5YFM0_9APHY</name>
<dbReference type="InterPro" id="IPR045341">
    <property type="entry name" value="DUF6532"/>
</dbReference>
<proteinExistence type="predicted"/>
<keyword evidence="3" id="KW-1185">Reference proteome</keyword>
<gene>
    <name evidence="2" type="ORF">NLI96_g3485</name>
</gene>
<dbReference type="AlphaFoldDB" id="A0AAD5YFM0"/>
<evidence type="ECO:0000313" key="3">
    <source>
        <dbReference type="Proteomes" id="UP001212997"/>
    </source>
</evidence>
<dbReference type="Proteomes" id="UP001212997">
    <property type="component" value="Unassembled WGS sequence"/>
</dbReference>